<keyword evidence="3" id="KW-1185">Reference proteome</keyword>
<dbReference type="InterPro" id="IPR046582">
    <property type="entry name" value="DUF6630"/>
</dbReference>
<dbReference type="Proteomes" id="UP000432464">
    <property type="component" value="Unassembled WGS sequence"/>
</dbReference>
<feature type="domain" description="DUF6630" evidence="1">
    <location>
        <begin position="11"/>
        <end position="162"/>
    </location>
</feature>
<organism evidence="2 3">
    <name type="scientific">Nocardia aurantiaca</name>
    <dbReference type="NCBI Taxonomy" id="2675850"/>
    <lineage>
        <taxon>Bacteria</taxon>
        <taxon>Bacillati</taxon>
        <taxon>Actinomycetota</taxon>
        <taxon>Actinomycetes</taxon>
        <taxon>Mycobacteriales</taxon>
        <taxon>Nocardiaceae</taxon>
        <taxon>Nocardia</taxon>
    </lineage>
</organism>
<proteinExistence type="predicted"/>
<evidence type="ECO:0000313" key="2">
    <source>
        <dbReference type="EMBL" id="MTE16925.1"/>
    </source>
</evidence>
<protein>
    <recommendedName>
        <fullName evidence="1">DUF6630 domain-containing protein</fullName>
    </recommendedName>
</protein>
<dbReference type="RefSeq" id="WP_154791340.1">
    <property type="nucleotide sequence ID" value="NZ_WMBB01000017.1"/>
</dbReference>
<dbReference type="Pfam" id="PF20335">
    <property type="entry name" value="DUF6630"/>
    <property type="match status" value="1"/>
</dbReference>
<dbReference type="EMBL" id="WMBB01000017">
    <property type="protein sequence ID" value="MTE16925.1"/>
    <property type="molecule type" value="Genomic_DNA"/>
</dbReference>
<reference evidence="2 3" key="1">
    <citation type="submission" date="2019-11" db="EMBL/GenBank/DDBJ databases">
        <title>Nocardia sp. nov. CT2-14 isolated from soil.</title>
        <authorList>
            <person name="Kanchanasin P."/>
            <person name="Tanasupawat S."/>
            <person name="Yuki M."/>
            <person name="Kudo T."/>
        </authorList>
    </citation>
    <scope>NUCLEOTIDE SEQUENCE [LARGE SCALE GENOMIC DNA]</scope>
    <source>
        <strain evidence="2 3">CT2-14</strain>
    </source>
</reference>
<name>A0A6I3L923_9NOCA</name>
<dbReference type="AlphaFoldDB" id="A0A6I3L923"/>
<comment type="caution">
    <text evidence="2">The sequence shown here is derived from an EMBL/GenBank/DDBJ whole genome shotgun (WGS) entry which is preliminary data.</text>
</comment>
<gene>
    <name evidence="2" type="ORF">GLP40_29820</name>
</gene>
<evidence type="ECO:0000313" key="3">
    <source>
        <dbReference type="Proteomes" id="UP000432464"/>
    </source>
</evidence>
<accession>A0A6I3L923</accession>
<sequence>MEHDSERAEALLAVAALWMPGNSEVHAWLRSALDATYVALAEDQPYIMIDGEIFDEYTFDEPNDIVQPLLDCLMYYDHLTAFDWKASPEDIRGQLEALLSYPRGLPWNWYPAFLRDCEGLHAGDVAERFLETLGEHCYGHGIALLAVDTQSDSYAMTFMPTDLAVRQETTI</sequence>
<evidence type="ECO:0000259" key="1">
    <source>
        <dbReference type="Pfam" id="PF20335"/>
    </source>
</evidence>